<keyword evidence="2" id="KW-1185">Reference proteome</keyword>
<dbReference type="STRING" id="454130.A0A0U5FVE0"/>
<dbReference type="InterPro" id="IPR023374">
    <property type="entry name" value="AttH-like_dom_sf"/>
</dbReference>
<sequence>MPTFFDSSDLHLVKAEHGFDSYWVGGFVRTTSNENYIVLAHAAVYGNRTTYRGGMLSLDDPQSYVTKYYRAVDEFTNGTVEPFHLTIPGDVFEMKFTGPVDEWFPRIDTVSRVPEAPFDFSLDMKQAGRPPVLNAGLGSWRWVGGTQHQVSVTEGRLSGTFTLNDTVFTIDPDNSVGWYDRQWGPTFVSHFTWFGLYLTKTSSSPSFSPLASREQIYASIWNWKDEINGNKSFATIQGPSGTNTVISVVGFTPVDTFHSPASNKTYSLQHTVILADGTALHIKPVRRDQEFVLEGFDNPFYSGAVEVSGDDYTGYGFVDILPGGGGF</sequence>
<organism evidence="1 2">
    <name type="scientific">Aspergillus calidoustus</name>
    <dbReference type="NCBI Taxonomy" id="454130"/>
    <lineage>
        <taxon>Eukaryota</taxon>
        <taxon>Fungi</taxon>
        <taxon>Dikarya</taxon>
        <taxon>Ascomycota</taxon>
        <taxon>Pezizomycotina</taxon>
        <taxon>Eurotiomycetes</taxon>
        <taxon>Eurotiomycetidae</taxon>
        <taxon>Eurotiales</taxon>
        <taxon>Aspergillaceae</taxon>
        <taxon>Aspergillus</taxon>
        <taxon>Aspergillus subgen. Nidulantes</taxon>
    </lineage>
</organism>
<dbReference type="EMBL" id="CDMC01000003">
    <property type="protein sequence ID" value="CEL03586.1"/>
    <property type="molecule type" value="Genomic_DNA"/>
</dbReference>
<protein>
    <recommendedName>
        <fullName evidence="3">AttH domain-containing protein</fullName>
    </recommendedName>
</protein>
<proteinExistence type="predicted"/>
<evidence type="ECO:0008006" key="3">
    <source>
        <dbReference type="Google" id="ProtNLM"/>
    </source>
</evidence>
<dbReference type="OrthoDB" id="5295747at2759"/>
<dbReference type="AlphaFoldDB" id="A0A0U5FVE0"/>
<evidence type="ECO:0000313" key="1">
    <source>
        <dbReference type="EMBL" id="CEL03586.1"/>
    </source>
</evidence>
<dbReference type="PANTHER" id="PTHR40617">
    <property type="entry name" value="TERPENE CYCLASE ASQC"/>
    <property type="match status" value="1"/>
</dbReference>
<dbReference type="SUPFAM" id="SSF159245">
    <property type="entry name" value="AttH-like"/>
    <property type="match status" value="1"/>
</dbReference>
<dbReference type="PANTHER" id="PTHR40617:SF1">
    <property type="entry name" value="ATTH DOMAIN-CONTAINING PROTEIN-RELATED"/>
    <property type="match status" value="1"/>
</dbReference>
<dbReference type="OMA" id="WINAFIH"/>
<gene>
    <name evidence="1" type="ORF">ASPCAL04738</name>
</gene>
<accession>A0A0U5FVE0</accession>
<reference evidence="2" key="1">
    <citation type="journal article" date="2016" name="Genome Announc.">
        <title>Draft genome sequences of fungus Aspergillus calidoustus.</title>
        <authorList>
            <person name="Horn F."/>
            <person name="Linde J."/>
            <person name="Mattern D.J."/>
            <person name="Walther G."/>
            <person name="Guthke R."/>
            <person name="Scherlach K."/>
            <person name="Martin K."/>
            <person name="Brakhage A.A."/>
            <person name="Petzke L."/>
            <person name="Valiante V."/>
        </authorList>
    </citation>
    <scope>NUCLEOTIDE SEQUENCE [LARGE SCALE GENOMIC DNA]</scope>
    <source>
        <strain evidence="2">SF006504</strain>
    </source>
</reference>
<dbReference type="Gene3D" id="2.40.370.10">
    <property type="entry name" value="AttH-like domain"/>
    <property type="match status" value="2"/>
</dbReference>
<name>A0A0U5FVE0_ASPCI</name>
<dbReference type="Proteomes" id="UP000054771">
    <property type="component" value="Unassembled WGS sequence"/>
</dbReference>
<dbReference type="InterPro" id="IPR053112">
    <property type="entry name" value="Fungal_Dehydratase/Hydratase"/>
</dbReference>
<evidence type="ECO:0000313" key="2">
    <source>
        <dbReference type="Proteomes" id="UP000054771"/>
    </source>
</evidence>